<keyword evidence="7" id="KW-0067">ATP-binding</keyword>
<evidence type="ECO:0000256" key="9">
    <source>
        <dbReference type="ARBA" id="ARBA00038276"/>
    </source>
</evidence>
<keyword evidence="8" id="KW-0460">Magnesium</keyword>
<dbReference type="InterPro" id="IPR052038">
    <property type="entry name" value="Type-VII_TA_antitoxin"/>
</dbReference>
<dbReference type="CDD" id="cd05403">
    <property type="entry name" value="NT_KNTase_like"/>
    <property type="match status" value="1"/>
</dbReference>
<reference evidence="11 12" key="1">
    <citation type="submission" date="2013-11" db="EMBL/GenBank/DDBJ databases">
        <title>Genomic analysis of Pelistega sp. HM-7.</title>
        <authorList>
            <person name="Kumbhare S.V."/>
            <person name="Shetty S.A."/>
            <person name="Sharma O."/>
            <person name="Dhotre D.P."/>
        </authorList>
    </citation>
    <scope>NUCLEOTIDE SEQUENCE [LARGE SCALE GENOMIC DNA]</scope>
    <source>
        <strain evidence="11 12">HM-7</strain>
    </source>
</reference>
<name>V8FW07_9BURK</name>
<keyword evidence="3 11" id="KW-0808">Transferase</keyword>
<evidence type="ECO:0000256" key="5">
    <source>
        <dbReference type="ARBA" id="ARBA00022723"/>
    </source>
</evidence>
<comment type="caution">
    <text evidence="11">The sequence shown here is derived from an EMBL/GenBank/DDBJ whole genome shotgun (WGS) entry which is preliminary data.</text>
</comment>
<dbReference type="GO" id="GO:0016779">
    <property type="term" value="F:nucleotidyltransferase activity"/>
    <property type="evidence" value="ECO:0007669"/>
    <property type="project" value="UniProtKB-KW"/>
</dbReference>
<dbReference type="GO" id="GO:0046872">
    <property type="term" value="F:metal ion binding"/>
    <property type="evidence" value="ECO:0007669"/>
    <property type="project" value="UniProtKB-KW"/>
</dbReference>
<keyword evidence="6" id="KW-0547">Nucleotide-binding</keyword>
<gene>
    <name evidence="11" type="ORF">V757_11105</name>
</gene>
<dbReference type="InterPro" id="IPR043519">
    <property type="entry name" value="NT_sf"/>
</dbReference>
<keyword evidence="12" id="KW-1185">Reference proteome</keyword>
<proteinExistence type="inferred from homology"/>
<evidence type="ECO:0000256" key="1">
    <source>
        <dbReference type="ARBA" id="ARBA00001946"/>
    </source>
</evidence>
<keyword evidence="5" id="KW-0479">Metal-binding</keyword>
<evidence type="ECO:0000256" key="7">
    <source>
        <dbReference type="ARBA" id="ARBA00022840"/>
    </source>
</evidence>
<evidence type="ECO:0000256" key="8">
    <source>
        <dbReference type="ARBA" id="ARBA00022842"/>
    </source>
</evidence>
<dbReference type="Pfam" id="PF01909">
    <property type="entry name" value="NTP_transf_2"/>
    <property type="match status" value="1"/>
</dbReference>
<dbReference type="GO" id="GO:0005524">
    <property type="term" value="F:ATP binding"/>
    <property type="evidence" value="ECO:0007669"/>
    <property type="project" value="UniProtKB-KW"/>
</dbReference>
<dbReference type="RefSeq" id="WP_023952747.1">
    <property type="nucleotide sequence ID" value="NZ_AYSV01000117.1"/>
</dbReference>
<protein>
    <submittedName>
        <fullName evidence="11">Nucleotidyltransferase</fullName>
    </submittedName>
</protein>
<evidence type="ECO:0000313" key="12">
    <source>
        <dbReference type="Proteomes" id="UP000018766"/>
    </source>
</evidence>
<evidence type="ECO:0000259" key="10">
    <source>
        <dbReference type="Pfam" id="PF01909"/>
    </source>
</evidence>
<dbReference type="Gene3D" id="3.30.460.10">
    <property type="entry name" value="Beta Polymerase, domain 2"/>
    <property type="match status" value="1"/>
</dbReference>
<evidence type="ECO:0000256" key="4">
    <source>
        <dbReference type="ARBA" id="ARBA00022695"/>
    </source>
</evidence>
<dbReference type="Proteomes" id="UP000018766">
    <property type="component" value="Unassembled WGS sequence"/>
</dbReference>
<dbReference type="InterPro" id="IPR002934">
    <property type="entry name" value="Polymerase_NTP_transf_dom"/>
</dbReference>
<evidence type="ECO:0000256" key="2">
    <source>
        <dbReference type="ARBA" id="ARBA00022649"/>
    </source>
</evidence>
<dbReference type="PANTHER" id="PTHR33571:SF12">
    <property type="entry name" value="BSL3053 PROTEIN"/>
    <property type="match status" value="1"/>
</dbReference>
<evidence type="ECO:0000313" key="11">
    <source>
        <dbReference type="EMBL" id="ETD67607.1"/>
    </source>
</evidence>
<dbReference type="PATRIC" id="fig|1414851.3.peg.2320"/>
<dbReference type="AlphaFoldDB" id="V8FW07"/>
<organism evidence="11 12">
    <name type="scientific">Pelistega indica</name>
    <dbReference type="NCBI Taxonomy" id="1414851"/>
    <lineage>
        <taxon>Bacteria</taxon>
        <taxon>Pseudomonadati</taxon>
        <taxon>Pseudomonadota</taxon>
        <taxon>Betaproteobacteria</taxon>
        <taxon>Burkholderiales</taxon>
        <taxon>Alcaligenaceae</taxon>
        <taxon>Pelistega</taxon>
    </lineage>
</organism>
<keyword evidence="4" id="KW-0548">Nucleotidyltransferase</keyword>
<dbReference type="OrthoDB" id="561385at2"/>
<dbReference type="SUPFAM" id="SSF81301">
    <property type="entry name" value="Nucleotidyltransferase"/>
    <property type="match status" value="1"/>
</dbReference>
<accession>V8FW07</accession>
<evidence type="ECO:0000256" key="6">
    <source>
        <dbReference type="ARBA" id="ARBA00022741"/>
    </source>
</evidence>
<comment type="cofactor">
    <cofactor evidence="1">
        <name>Mg(2+)</name>
        <dbReference type="ChEBI" id="CHEBI:18420"/>
    </cofactor>
</comment>
<sequence>MKPSEILKNHRNDIKRIILANNGLSPRIFGSVARGEDTEDSDLDIIIIYPTPHLSYLDIGTMMYELQEQFGLKVDIATPRGLPEKFRQKVLEMSVEL</sequence>
<comment type="similarity">
    <text evidence="9">Belongs to the MntA antitoxin family.</text>
</comment>
<dbReference type="PANTHER" id="PTHR33571">
    <property type="entry name" value="SSL8005 PROTEIN"/>
    <property type="match status" value="1"/>
</dbReference>
<dbReference type="EMBL" id="AYSV01000117">
    <property type="protein sequence ID" value="ETD67607.1"/>
    <property type="molecule type" value="Genomic_DNA"/>
</dbReference>
<feature type="domain" description="Polymerase nucleotidyl transferase" evidence="10">
    <location>
        <begin position="23"/>
        <end position="92"/>
    </location>
</feature>
<evidence type="ECO:0000256" key="3">
    <source>
        <dbReference type="ARBA" id="ARBA00022679"/>
    </source>
</evidence>
<keyword evidence="2" id="KW-1277">Toxin-antitoxin system</keyword>